<dbReference type="Pfam" id="PF10321">
    <property type="entry name" value="7TM_GPCR_Srt"/>
    <property type="match status" value="1"/>
</dbReference>
<evidence type="ECO:0000313" key="2">
    <source>
        <dbReference type="Proteomes" id="UP000887574"/>
    </source>
</evidence>
<evidence type="ECO:0000313" key="3">
    <source>
        <dbReference type="WBParaSite" id="jg20523"/>
    </source>
</evidence>
<name>A0A915DKG2_9BILA</name>
<sequence>MELYLLRPEEHHRLYGCINISVDEVPLEKRQHVTEGFITIVLAAIYYYVTSFFSLWDGSFAVVVPLLYIVFFILFFAKTHGIKSSEKISKQQKMMLLQAFVISLLNFITSFSFISMMYFVPAESFVIFCAVLLVTYTWSSASDLPGV</sequence>
<accession>A0A915DKG2</accession>
<dbReference type="WBParaSite" id="jg20523">
    <property type="protein sequence ID" value="jg20523"/>
    <property type="gene ID" value="jg20523"/>
</dbReference>
<feature type="transmembrane region" description="Helical" evidence="1">
    <location>
        <begin position="36"/>
        <end position="53"/>
    </location>
</feature>
<evidence type="ECO:0000256" key="1">
    <source>
        <dbReference type="SAM" id="Phobius"/>
    </source>
</evidence>
<organism evidence="2 3">
    <name type="scientific">Ditylenchus dipsaci</name>
    <dbReference type="NCBI Taxonomy" id="166011"/>
    <lineage>
        <taxon>Eukaryota</taxon>
        <taxon>Metazoa</taxon>
        <taxon>Ecdysozoa</taxon>
        <taxon>Nematoda</taxon>
        <taxon>Chromadorea</taxon>
        <taxon>Rhabditida</taxon>
        <taxon>Tylenchina</taxon>
        <taxon>Tylenchomorpha</taxon>
        <taxon>Sphaerularioidea</taxon>
        <taxon>Anguinidae</taxon>
        <taxon>Anguininae</taxon>
        <taxon>Ditylenchus</taxon>
    </lineage>
</organism>
<feature type="transmembrane region" description="Helical" evidence="1">
    <location>
        <begin position="125"/>
        <end position="144"/>
    </location>
</feature>
<dbReference type="Proteomes" id="UP000887574">
    <property type="component" value="Unplaced"/>
</dbReference>
<protein>
    <submittedName>
        <fullName evidence="3">Uncharacterized protein</fullName>
    </submittedName>
</protein>
<keyword evidence="2" id="KW-1185">Reference proteome</keyword>
<keyword evidence="1" id="KW-0472">Membrane</keyword>
<feature type="transmembrane region" description="Helical" evidence="1">
    <location>
        <begin position="97"/>
        <end position="119"/>
    </location>
</feature>
<keyword evidence="1" id="KW-1133">Transmembrane helix</keyword>
<feature type="transmembrane region" description="Helical" evidence="1">
    <location>
        <begin position="59"/>
        <end position="77"/>
    </location>
</feature>
<reference evidence="3" key="1">
    <citation type="submission" date="2022-11" db="UniProtKB">
        <authorList>
            <consortium name="WormBaseParasite"/>
        </authorList>
    </citation>
    <scope>IDENTIFICATION</scope>
</reference>
<dbReference type="InterPro" id="IPR019425">
    <property type="entry name" value="7TM_GPCR_serpentine_rcpt_Srt"/>
</dbReference>
<dbReference type="AlphaFoldDB" id="A0A915DKG2"/>
<proteinExistence type="predicted"/>
<keyword evidence="1" id="KW-0812">Transmembrane</keyword>